<protein>
    <submittedName>
        <fullName evidence="2">Uncharacterized protein</fullName>
    </submittedName>
</protein>
<sequence length="64" mass="7278">MRFKSPHSPKMTSPQPSSGRTAGARALETEKKSGFDFLRSKNAAIEEKKRSDFICLHSMHMKLR</sequence>
<feature type="compositionally biased region" description="Polar residues" evidence="1">
    <location>
        <begin position="10"/>
        <end position="20"/>
    </location>
</feature>
<reference evidence="2 3" key="1">
    <citation type="submission" date="2014-06" db="EMBL/GenBank/DDBJ databases">
        <authorList>
            <person name="Ju J."/>
            <person name="Zhang J."/>
        </authorList>
    </citation>
    <scope>NUCLEOTIDE SEQUENCE [LARGE SCALE GENOMIC DNA]</scope>
    <source>
        <strain evidence="2">DmW_042</strain>
    </source>
</reference>
<name>A0A251ZY85_9PROT</name>
<comment type="caution">
    <text evidence="2">The sequence shown here is derived from an EMBL/GenBank/DDBJ whole genome shotgun (WGS) entry which is preliminary data.</text>
</comment>
<dbReference type="EMBL" id="JOMM01000117">
    <property type="protein sequence ID" value="OUI79626.1"/>
    <property type="molecule type" value="Genomic_DNA"/>
</dbReference>
<gene>
    <name evidence="2" type="ORF">HC62_01820</name>
</gene>
<feature type="region of interest" description="Disordered" evidence="1">
    <location>
        <begin position="1"/>
        <end position="31"/>
    </location>
</feature>
<evidence type="ECO:0000256" key="1">
    <source>
        <dbReference type="SAM" id="MobiDB-lite"/>
    </source>
</evidence>
<organism evidence="2 3">
    <name type="scientific">Acetobacter tropicalis</name>
    <dbReference type="NCBI Taxonomy" id="104102"/>
    <lineage>
        <taxon>Bacteria</taxon>
        <taxon>Pseudomonadati</taxon>
        <taxon>Pseudomonadota</taxon>
        <taxon>Alphaproteobacteria</taxon>
        <taxon>Acetobacterales</taxon>
        <taxon>Acetobacteraceae</taxon>
        <taxon>Acetobacter</taxon>
    </lineage>
</organism>
<dbReference type="AlphaFoldDB" id="A0A251ZY85"/>
<accession>A0A251ZY85</accession>
<dbReference type="Proteomes" id="UP000194565">
    <property type="component" value="Unassembled WGS sequence"/>
</dbReference>
<proteinExistence type="predicted"/>
<evidence type="ECO:0000313" key="2">
    <source>
        <dbReference type="EMBL" id="OUI79626.1"/>
    </source>
</evidence>
<evidence type="ECO:0000313" key="3">
    <source>
        <dbReference type="Proteomes" id="UP000194565"/>
    </source>
</evidence>